<dbReference type="STRING" id="763407.A0A167Q2J2"/>
<evidence type="ECO:0000256" key="1">
    <source>
        <dbReference type="SAM" id="MobiDB-lite"/>
    </source>
</evidence>
<dbReference type="SMART" id="SM00325">
    <property type="entry name" value="RhoGEF"/>
    <property type="match status" value="1"/>
</dbReference>
<organism evidence="3 4">
    <name type="scientific">Phycomyces blakesleeanus (strain ATCC 8743b / DSM 1359 / FGSC 10004 / NBRC 33097 / NRRL 1555)</name>
    <dbReference type="NCBI Taxonomy" id="763407"/>
    <lineage>
        <taxon>Eukaryota</taxon>
        <taxon>Fungi</taxon>
        <taxon>Fungi incertae sedis</taxon>
        <taxon>Mucoromycota</taxon>
        <taxon>Mucoromycotina</taxon>
        <taxon>Mucoromycetes</taxon>
        <taxon>Mucorales</taxon>
        <taxon>Phycomycetaceae</taxon>
        <taxon>Phycomyces</taxon>
    </lineage>
</organism>
<dbReference type="GeneID" id="28995830"/>
<name>A0A167Q2J2_PHYB8</name>
<feature type="compositionally biased region" description="Polar residues" evidence="1">
    <location>
        <begin position="806"/>
        <end position="823"/>
    </location>
</feature>
<dbReference type="PANTHER" id="PTHR12673">
    <property type="entry name" value="FACIOGENITAL DYSPLASIA PROTEIN"/>
    <property type="match status" value="1"/>
</dbReference>
<dbReference type="InterPro" id="IPR035899">
    <property type="entry name" value="DBL_dom_sf"/>
</dbReference>
<dbReference type="SUPFAM" id="SSF48065">
    <property type="entry name" value="DBL homology domain (DH-domain)"/>
    <property type="match status" value="1"/>
</dbReference>
<feature type="compositionally biased region" description="Basic and acidic residues" evidence="1">
    <location>
        <begin position="645"/>
        <end position="654"/>
    </location>
</feature>
<feature type="compositionally biased region" description="Low complexity" evidence="1">
    <location>
        <begin position="838"/>
        <end position="864"/>
    </location>
</feature>
<dbReference type="PROSITE" id="PS50010">
    <property type="entry name" value="DH_2"/>
    <property type="match status" value="1"/>
</dbReference>
<dbReference type="OrthoDB" id="660555at2759"/>
<evidence type="ECO:0000313" key="4">
    <source>
        <dbReference type="Proteomes" id="UP000077315"/>
    </source>
</evidence>
<feature type="region of interest" description="Disordered" evidence="1">
    <location>
        <begin position="645"/>
        <end position="754"/>
    </location>
</feature>
<dbReference type="RefSeq" id="XP_018296989.1">
    <property type="nucleotide sequence ID" value="XM_018434924.1"/>
</dbReference>
<dbReference type="InterPro" id="IPR011993">
    <property type="entry name" value="PH-like_dom_sf"/>
</dbReference>
<dbReference type="GO" id="GO:0005737">
    <property type="term" value="C:cytoplasm"/>
    <property type="evidence" value="ECO:0007669"/>
    <property type="project" value="TreeGrafter"/>
</dbReference>
<gene>
    <name evidence="3" type="ORF">PHYBLDRAFT_164047</name>
</gene>
<dbReference type="InterPro" id="IPR000219">
    <property type="entry name" value="DH_dom"/>
</dbReference>
<sequence>MNGPNEKGCDMQNIPKILKAFVTETVKGIQWVVEAHLNQLGYSNTWKLQRNTQLPERPELDQDQLQNILQNTKFPICQNIDVIVPQKPRTQSQELKLRRFLNVIGDPCEKQPGAARQEVSPVRHDSFVRDDDRRAYEIEHFISTEENYVQKLRALVNSIALPLRAQAHSRNPILNSFKHATIFINCDQLLEVNEVFLAELKQLNNSTSDDCFGDVCARNMNAFDCYRKYLSGKRGSEELQKKEYAENQAFRSFIVRAKEDPRAKALEGTLSALLMEPVQRISRYTLQLGVIIKYTPKTHPDWIGLTKAHAKFDEIAKMVEDDLTKLANMLHNLYTSIKDSPCSLINQSRSLVTHLDATEIHRETLKPIRPVTLFLFTDKLMVASRHSHQTKSMEVCGMNDDKSSTSGSFIPKKLERIRPNQMLRFKGWADVEQVELFEGIQDRPDSFLLRVSSAQEQQPQDQQCSDSTAYFQKCARLFAAIPPKESRTSLEASYVETCQEFIASFQKTQALSRRYEPTDETFSRSWQGLDVYSSFYTPNSYKTAKYRNNIAIAYVEEGSDIEIESLISQVNTPWIIGLVQSDTKGYRLSLSSKINLAERDLDRAASGSDNGNKENNEFVSVFWYNVIMCERKLRHASGFTMVHDKTTEEELEKRSRSRSRSRSLSRSTSGVTLSKIFGSRSRSTSPSRSQVSLSSSLSSPLVHNVAPPKKRNSFGPIIRPRAKSLSVDSAPLIKPRPQSQIIQKTNGSTSDVSLSDLQPYDLVKRQESASPNKKDTKVILDLSLKRRSMPENYWANSHSVQKKPLENSSDFPQTHSPLSYSTNEKAKSPGDADIQDLNSRPSSRSSTTSTVSSNQHTNNSYAHSSYNTLSSLTSQSTRSSLSLEDLEITKDIRTPSYFTNSSTLFSDPVDNDDYASQVHEKYLARKRTNSNDRITRKFLHERPALATIIAPQVISSQDAVHQLTKEMNASLCQLIERCNAMELQARRVTDQIRVPSTEGDVLQDICKELRGDTYAMYHHLNTKLGNILAMLETNAQQPTNTPRPTIASATSTDDDSKESLDRALSERDYWHRRAK</sequence>
<reference evidence="4" key="1">
    <citation type="submission" date="2015-06" db="EMBL/GenBank/DDBJ databases">
        <title>Expansion of signal transduction pathways in fungi by whole-genome duplication.</title>
        <authorList>
            <consortium name="DOE Joint Genome Institute"/>
            <person name="Corrochano L.M."/>
            <person name="Kuo A."/>
            <person name="Marcet-Houben M."/>
            <person name="Polaino S."/>
            <person name="Salamov A."/>
            <person name="Villalobos J.M."/>
            <person name="Alvarez M.I."/>
            <person name="Avalos J."/>
            <person name="Benito E.P."/>
            <person name="Benoit I."/>
            <person name="Burger G."/>
            <person name="Camino L.P."/>
            <person name="Canovas D."/>
            <person name="Cerda-Olmedo E."/>
            <person name="Cheng J.-F."/>
            <person name="Dominguez A."/>
            <person name="Elias M."/>
            <person name="Eslava A.P."/>
            <person name="Glaser F."/>
            <person name="Grimwood J."/>
            <person name="Gutierrez G."/>
            <person name="Heitman J."/>
            <person name="Henrissat B."/>
            <person name="Iturriaga E.A."/>
            <person name="Lang B.F."/>
            <person name="Lavin J.L."/>
            <person name="Lee S."/>
            <person name="Li W."/>
            <person name="Lindquist E."/>
            <person name="Lopez-Garcia S."/>
            <person name="Luque E.M."/>
            <person name="Marcos A.T."/>
            <person name="Martin J."/>
            <person name="McCluskey K."/>
            <person name="Medina H.R."/>
            <person name="Miralles-Duran A."/>
            <person name="Miyazaki A."/>
            <person name="Munoz-Torres E."/>
            <person name="Oguiza J.A."/>
            <person name="Ohm R."/>
            <person name="Olmedo M."/>
            <person name="Orejas M."/>
            <person name="Ortiz-Castellanos L."/>
            <person name="Pisabarro A.G."/>
            <person name="Rodriguez-Romero J."/>
            <person name="Ruiz-Herrera J."/>
            <person name="Ruiz-Vazquez R."/>
            <person name="Sanz C."/>
            <person name="Schackwitz W."/>
            <person name="Schmutz J."/>
            <person name="Shahriari M."/>
            <person name="Shelest E."/>
            <person name="Silva-Franco F."/>
            <person name="Soanes D."/>
            <person name="Syed K."/>
            <person name="Tagua V.G."/>
            <person name="Talbot N.J."/>
            <person name="Thon M."/>
            <person name="De vries R.P."/>
            <person name="Wiebenga A."/>
            <person name="Yadav J.S."/>
            <person name="Braun E.L."/>
            <person name="Baker S."/>
            <person name="Garre V."/>
            <person name="Horwitz B."/>
            <person name="Torres-Martinez S."/>
            <person name="Idnurm A."/>
            <person name="Herrera-Estrella A."/>
            <person name="Gabaldon T."/>
            <person name="Grigoriev I.V."/>
        </authorList>
    </citation>
    <scope>NUCLEOTIDE SEQUENCE [LARGE SCALE GENOMIC DNA]</scope>
    <source>
        <strain evidence="4">NRRL 1555(-)</strain>
    </source>
</reference>
<feature type="compositionally biased region" description="Basic and acidic residues" evidence="1">
    <location>
        <begin position="1057"/>
        <end position="1075"/>
    </location>
</feature>
<keyword evidence="4" id="KW-1185">Reference proteome</keyword>
<dbReference type="VEuPathDB" id="FungiDB:PHYBLDRAFT_164047"/>
<dbReference type="PANTHER" id="PTHR12673:SF270">
    <property type="entry name" value="FYVE-TYPE DOMAIN-CONTAINING PROTEIN"/>
    <property type="match status" value="1"/>
</dbReference>
<feature type="region of interest" description="Disordered" evidence="1">
    <location>
        <begin position="793"/>
        <end position="864"/>
    </location>
</feature>
<evidence type="ECO:0000259" key="2">
    <source>
        <dbReference type="PROSITE" id="PS50010"/>
    </source>
</evidence>
<feature type="compositionally biased region" description="Polar residues" evidence="1">
    <location>
        <begin position="737"/>
        <end position="754"/>
    </location>
</feature>
<dbReference type="Gene3D" id="2.30.29.30">
    <property type="entry name" value="Pleckstrin-homology domain (PH domain)/Phosphotyrosine-binding domain (PTB)"/>
    <property type="match status" value="1"/>
</dbReference>
<feature type="compositionally biased region" description="Low complexity" evidence="1">
    <location>
        <begin position="679"/>
        <end position="702"/>
    </location>
</feature>
<proteinExistence type="predicted"/>
<dbReference type="AlphaFoldDB" id="A0A167Q2J2"/>
<dbReference type="InParanoid" id="A0A167Q2J2"/>
<dbReference type="CDD" id="cd00160">
    <property type="entry name" value="RhoGEF"/>
    <property type="match status" value="1"/>
</dbReference>
<feature type="region of interest" description="Disordered" evidence="1">
    <location>
        <begin position="1037"/>
        <end position="1075"/>
    </location>
</feature>
<dbReference type="Pfam" id="PF00621">
    <property type="entry name" value="RhoGEF"/>
    <property type="match status" value="1"/>
</dbReference>
<dbReference type="EMBL" id="KV440973">
    <property type="protein sequence ID" value="OAD78949.1"/>
    <property type="molecule type" value="Genomic_DNA"/>
</dbReference>
<dbReference type="Proteomes" id="UP000077315">
    <property type="component" value="Unassembled WGS sequence"/>
</dbReference>
<dbReference type="GO" id="GO:0005085">
    <property type="term" value="F:guanyl-nucleotide exchange factor activity"/>
    <property type="evidence" value="ECO:0007669"/>
    <property type="project" value="InterPro"/>
</dbReference>
<dbReference type="Gene3D" id="1.20.900.10">
    <property type="entry name" value="Dbl homology (DH) domain"/>
    <property type="match status" value="1"/>
</dbReference>
<feature type="compositionally biased region" description="Polar residues" evidence="1">
    <location>
        <begin position="1037"/>
        <end position="1051"/>
    </location>
</feature>
<accession>A0A167Q2J2</accession>
<protein>
    <recommendedName>
        <fullName evidence="2">DH domain-containing protein</fullName>
    </recommendedName>
</protein>
<feature type="domain" description="DH" evidence="2">
    <location>
        <begin position="133"/>
        <end position="322"/>
    </location>
</feature>
<dbReference type="InterPro" id="IPR051092">
    <property type="entry name" value="FYVE_RhoGEF_PH"/>
</dbReference>
<evidence type="ECO:0000313" key="3">
    <source>
        <dbReference type="EMBL" id="OAD78949.1"/>
    </source>
</evidence>